<gene>
    <name evidence="1" type="ORF">CVT24_003286</name>
</gene>
<protein>
    <submittedName>
        <fullName evidence="1">Uncharacterized protein</fullName>
    </submittedName>
</protein>
<dbReference type="Proteomes" id="UP000284842">
    <property type="component" value="Unassembled WGS sequence"/>
</dbReference>
<accession>A0A409YRA5</accession>
<organism evidence="1 2">
    <name type="scientific">Panaeolus cyanescens</name>
    <dbReference type="NCBI Taxonomy" id="181874"/>
    <lineage>
        <taxon>Eukaryota</taxon>
        <taxon>Fungi</taxon>
        <taxon>Dikarya</taxon>
        <taxon>Basidiomycota</taxon>
        <taxon>Agaricomycotina</taxon>
        <taxon>Agaricomycetes</taxon>
        <taxon>Agaricomycetidae</taxon>
        <taxon>Agaricales</taxon>
        <taxon>Agaricineae</taxon>
        <taxon>Galeropsidaceae</taxon>
        <taxon>Panaeolus</taxon>
    </lineage>
</organism>
<evidence type="ECO:0000313" key="2">
    <source>
        <dbReference type="Proteomes" id="UP000284842"/>
    </source>
</evidence>
<dbReference type="InParanoid" id="A0A409YRA5"/>
<dbReference type="AlphaFoldDB" id="A0A409YRA5"/>
<dbReference type="EMBL" id="NHTK01000794">
    <property type="protein sequence ID" value="PPR05544.1"/>
    <property type="molecule type" value="Genomic_DNA"/>
</dbReference>
<dbReference type="STRING" id="181874.A0A409YRA5"/>
<dbReference type="OrthoDB" id="3258400at2759"/>
<sequence>MPPILHARIPLSAHIPMLQTTAYDIYPPQQALHLKNSPDSSSESQYLPHVHQQPMYEMPQEQPAYYMLSRSPPEPTGPAIHGRHTFPTPSELLSDMSSSIDNLSISSSSSACDSSWSTNTPSNKARRRVVAESIGFDSTDPDTITPHDKKRNYLECLESYVTYLNSYFESLGIPVPPLSRADHQKDLGNRSMRTLLVHMSHKTEELNLSRQREEKRWLQLKEEVARREAQFSSD</sequence>
<comment type="caution">
    <text evidence="1">The sequence shown here is derived from an EMBL/GenBank/DDBJ whole genome shotgun (WGS) entry which is preliminary data.</text>
</comment>
<proteinExistence type="predicted"/>
<evidence type="ECO:0000313" key="1">
    <source>
        <dbReference type="EMBL" id="PPR05544.1"/>
    </source>
</evidence>
<name>A0A409YRA5_9AGAR</name>
<reference evidence="1 2" key="1">
    <citation type="journal article" date="2018" name="Evol. Lett.">
        <title>Horizontal gene cluster transfer increased hallucinogenic mushroom diversity.</title>
        <authorList>
            <person name="Reynolds H.T."/>
            <person name="Vijayakumar V."/>
            <person name="Gluck-Thaler E."/>
            <person name="Korotkin H.B."/>
            <person name="Matheny P.B."/>
            <person name="Slot J.C."/>
        </authorList>
    </citation>
    <scope>NUCLEOTIDE SEQUENCE [LARGE SCALE GENOMIC DNA]</scope>
    <source>
        <strain evidence="1 2">2629</strain>
    </source>
</reference>
<keyword evidence="2" id="KW-1185">Reference proteome</keyword>